<evidence type="ECO:0000313" key="2">
    <source>
        <dbReference type="Proteomes" id="UP000199048"/>
    </source>
</evidence>
<proteinExistence type="predicted"/>
<dbReference type="AlphaFoldDB" id="A0A1I4PSU6"/>
<reference evidence="2" key="1">
    <citation type="submission" date="2016-10" db="EMBL/GenBank/DDBJ databases">
        <authorList>
            <person name="Varghese N."/>
            <person name="Submissions S."/>
        </authorList>
    </citation>
    <scope>NUCLEOTIDE SEQUENCE [LARGE SCALE GENOMIC DNA]</scope>
    <source>
        <strain evidence="2">BL36</strain>
    </source>
</reference>
<dbReference type="Proteomes" id="UP000199048">
    <property type="component" value="Unassembled WGS sequence"/>
</dbReference>
<evidence type="ECO:0000313" key="1">
    <source>
        <dbReference type="EMBL" id="SFM30636.1"/>
    </source>
</evidence>
<protein>
    <submittedName>
        <fullName evidence="1">Uncharacterized protein</fullName>
    </submittedName>
</protein>
<name>A0A1I4PSU6_9HYPH</name>
<sequence length="81" mass="8668">MPDYLYRAVHRRPGGTVGPTLEAQIIRAATVVEAIAQARRSDLNKSALGTNAVYVSAPEVGRSIGTLHTLDVRPCSAVYDC</sequence>
<keyword evidence="2" id="KW-1185">Reference proteome</keyword>
<dbReference type="EMBL" id="FOTK01000026">
    <property type="protein sequence ID" value="SFM30636.1"/>
    <property type="molecule type" value="Genomic_DNA"/>
</dbReference>
<dbReference type="RefSeq" id="WP_092043993.1">
    <property type="nucleotide sequence ID" value="NZ_FOTK01000026.1"/>
</dbReference>
<accession>A0A1I4PSU6</accession>
<organism evidence="1 2">
    <name type="scientific">Methylobacterium pseudosasicola</name>
    <dbReference type="NCBI Taxonomy" id="582667"/>
    <lineage>
        <taxon>Bacteria</taxon>
        <taxon>Pseudomonadati</taxon>
        <taxon>Pseudomonadota</taxon>
        <taxon>Alphaproteobacteria</taxon>
        <taxon>Hyphomicrobiales</taxon>
        <taxon>Methylobacteriaceae</taxon>
        <taxon>Methylobacterium</taxon>
    </lineage>
</organism>
<gene>
    <name evidence="1" type="ORF">SAMN05192568_102629</name>
</gene>